<dbReference type="SUPFAM" id="SSF48230">
    <property type="entry name" value="Chondroitin AC/alginate lyase"/>
    <property type="match status" value="1"/>
</dbReference>
<dbReference type="RefSeq" id="WP_095319099.1">
    <property type="nucleotide sequence ID" value="NZ_NPBS01000109.1"/>
</dbReference>
<accession>A0A268RW25</accession>
<dbReference type="Proteomes" id="UP000216133">
    <property type="component" value="Unassembled WGS sequence"/>
</dbReference>
<evidence type="ECO:0000313" key="2">
    <source>
        <dbReference type="Proteomes" id="UP000216133"/>
    </source>
</evidence>
<name>A0A268RW25_SHOCL</name>
<sequence>MNAKRMKPLLTNSRSSLLFSSQQQQEAWFKAIHKKAAYQGMIDEIRDEANRLQREPLLDMPFSAFTRFRDHGSRFEYEKSYFKKRRRLTTFALIALIEPDQPHYLEQLQDTIWSICNEYTWCLPAHLTNSPEMDTTSQRIANHSTYTIDLFAAETAFTLSEVYQLTKNRLDPLIQTRILAEVDRRVLLPFLSERSYEWETATHNWAAVCAGSIGCAAMHILKENEALATLLERVLCTLDCYLSGFNDDGVCQEGYHYWQYGFGYYTYFADLLKVKTKGAIDLFQSEKVHQIALFPQKCFLFEKKIANFSDALPVATIFMGLIHYLHNRYQDVEVPEARLRASYTEDHCSRFAPALRNLLWLDENISGQRWQNNSFYLKDSQWFISRKAPYAFACKGGHNDEPHNHNDVGHFILQAEGEAFLKDVGSGMYSDDYFGKERYTFLCNGSHGHSVPIINHQYQSAGKEQFATITNAEIGKTCDRLEMELQNAYQLESLQWLKRSFTWKKASEPGLTLVDQYQFTDDPKLITERFIAPNLPITTTDSSIILEGKHRLQIRYDQQLLEWTVKKHRFINHFGEEESVQVFDFTVREPKRCFDVLFAFDFLH</sequence>
<dbReference type="AlphaFoldDB" id="A0A268RW25"/>
<proteinExistence type="predicted"/>
<evidence type="ECO:0008006" key="3">
    <source>
        <dbReference type="Google" id="ProtNLM"/>
    </source>
</evidence>
<organism evidence="1 2">
    <name type="scientific">Shouchella clausii</name>
    <name type="common">Alkalihalobacillus clausii</name>
    <dbReference type="NCBI Taxonomy" id="79880"/>
    <lineage>
        <taxon>Bacteria</taxon>
        <taxon>Bacillati</taxon>
        <taxon>Bacillota</taxon>
        <taxon>Bacilli</taxon>
        <taxon>Bacillales</taxon>
        <taxon>Bacillaceae</taxon>
        <taxon>Shouchella</taxon>
    </lineage>
</organism>
<dbReference type="Gene3D" id="2.70.98.70">
    <property type="match status" value="1"/>
</dbReference>
<dbReference type="PANTHER" id="PTHR38045:SF1">
    <property type="entry name" value="HEPARINASE II_III-LIKE PROTEIN"/>
    <property type="match status" value="1"/>
</dbReference>
<protein>
    <recommendedName>
        <fullName evidence="3">Heparinase</fullName>
    </recommendedName>
</protein>
<dbReference type="InterPro" id="IPR008929">
    <property type="entry name" value="Chondroitin_lyas"/>
</dbReference>
<dbReference type="EMBL" id="NPBS01000109">
    <property type="protein sequence ID" value="PAF24458.1"/>
    <property type="molecule type" value="Genomic_DNA"/>
</dbReference>
<dbReference type="Gene3D" id="1.50.10.100">
    <property type="entry name" value="Chondroitin AC/alginate lyase"/>
    <property type="match status" value="1"/>
</dbReference>
<dbReference type="PANTHER" id="PTHR38045">
    <property type="entry name" value="CHROMOSOME 1, WHOLE GENOME SHOTGUN SEQUENCE"/>
    <property type="match status" value="1"/>
</dbReference>
<comment type="caution">
    <text evidence="1">The sequence shown here is derived from an EMBL/GenBank/DDBJ whole genome shotgun (WGS) entry which is preliminary data.</text>
</comment>
<evidence type="ECO:0000313" key="1">
    <source>
        <dbReference type="EMBL" id="PAF24458.1"/>
    </source>
</evidence>
<reference evidence="1 2" key="1">
    <citation type="submission" date="2017-07" db="EMBL/GenBank/DDBJ databases">
        <title>Isolation and whole genome analysis of endospore-forming bacteria from heroin.</title>
        <authorList>
            <person name="Kalinowski J."/>
            <person name="Ahrens B."/>
            <person name="Al-Dilaimi A."/>
            <person name="Winkler A."/>
            <person name="Wibberg D."/>
            <person name="Schleenbecker U."/>
            <person name="Ruckert C."/>
            <person name="Wolfel R."/>
            <person name="Grass G."/>
        </authorList>
    </citation>
    <scope>NUCLEOTIDE SEQUENCE [LARGE SCALE GENOMIC DNA]</scope>
    <source>
        <strain evidence="1 2">7523-2</strain>
    </source>
</reference>
<gene>
    <name evidence="1" type="ORF">CHH61_18540</name>
</gene>